<comment type="similarity">
    <text evidence="4">Belongs to the RTC4 family.</text>
</comment>
<organism evidence="9 10">
    <name type="scientific">Gigaspora margarita</name>
    <dbReference type="NCBI Taxonomy" id="4874"/>
    <lineage>
        <taxon>Eukaryota</taxon>
        <taxon>Fungi</taxon>
        <taxon>Fungi incertae sedis</taxon>
        <taxon>Mucoromycota</taxon>
        <taxon>Glomeromycotina</taxon>
        <taxon>Glomeromycetes</taxon>
        <taxon>Diversisporales</taxon>
        <taxon>Gigasporaceae</taxon>
        <taxon>Gigaspora</taxon>
    </lineage>
</organism>
<keyword evidence="10" id="KW-1185">Reference proteome</keyword>
<gene>
    <name evidence="9" type="ORF">GMARGA_LOCUS25379</name>
</gene>
<name>A0ABN7W199_GIGMA</name>
<feature type="non-terminal residue" evidence="9">
    <location>
        <position position="1"/>
    </location>
</feature>
<comment type="function">
    <text evidence="1">May be involved in a process influencing telomere capping.</text>
</comment>
<evidence type="ECO:0000256" key="4">
    <source>
        <dbReference type="ARBA" id="ARBA00009461"/>
    </source>
</evidence>
<evidence type="ECO:0000313" key="10">
    <source>
        <dbReference type="Proteomes" id="UP000789901"/>
    </source>
</evidence>
<evidence type="ECO:0000256" key="6">
    <source>
        <dbReference type="ARBA" id="ARBA00022490"/>
    </source>
</evidence>
<comment type="caution">
    <text evidence="9">The sequence shown here is derived from an EMBL/GenBank/DDBJ whole genome shotgun (WGS) entry which is preliminary data.</text>
</comment>
<evidence type="ECO:0000256" key="7">
    <source>
        <dbReference type="ARBA" id="ARBA00023242"/>
    </source>
</evidence>
<reference evidence="9 10" key="1">
    <citation type="submission" date="2021-06" db="EMBL/GenBank/DDBJ databases">
        <authorList>
            <person name="Kallberg Y."/>
            <person name="Tangrot J."/>
            <person name="Rosling A."/>
        </authorList>
    </citation>
    <scope>NUCLEOTIDE SEQUENCE [LARGE SCALE GENOMIC DNA]</scope>
    <source>
        <strain evidence="9 10">120-4 pot B 10/14</strain>
    </source>
</reference>
<dbReference type="InterPro" id="IPR028094">
    <property type="entry name" value="RTC4_C"/>
</dbReference>
<evidence type="ECO:0000313" key="9">
    <source>
        <dbReference type="EMBL" id="CAG8811641.1"/>
    </source>
</evidence>
<evidence type="ECO:0000256" key="5">
    <source>
        <dbReference type="ARBA" id="ARBA00015162"/>
    </source>
</evidence>
<accession>A0ABN7W199</accession>
<dbReference type="PANTHER" id="PTHR41391:SF1">
    <property type="entry name" value="RESTRICTION OF TELOMERE CAPPING PROTEIN 4"/>
    <property type="match status" value="1"/>
</dbReference>
<protein>
    <recommendedName>
        <fullName evidence="5">Restriction of telomere capping protein 4</fullName>
    </recommendedName>
</protein>
<comment type="subcellular location">
    <subcellularLocation>
        <location evidence="3">Cytoplasm</location>
    </subcellularLocation>
    <subcellularLocation>
        <location evidence="2">Nucleus</location>
    </subcellularLocation>
</comment>
<keyword evidence="6" id="KW-0963">Cytoplasm</keyword>
<evidence type="ECO:0000259" key="8">
    <source>
        <dbReference type="SMART" id="SM01312"/>
    </source>
</evidence>
<proteinExistence type="inferred from homology"/>
<evidence type="ECO:0000256" key="3">
    <source>
        <dbReference type="ARBA" id="ARBA00004496"/>
    </source>
</evidence>
<evidence type="ECO:0000256" key="1">
    <source>
        <dbReference type="ARBA" id="ARBA00002738"/>
    </source>
</evidence>
<dbReference type="InterPro" id="IPR039024">
    <property type="entry name" value="RTC4"/>
</dbReference>
<dbReference type="PANTHER" id="PTHR41391">
    <property type="entry name" value="RESTRICTION OF TELOMERE CAPPING PROTEIN 4"/>
    <property type="match status" value="1"/>
</dbReference>
<dbReference type="Pfam" id="PF14474">
    <property type="entry name" value="RTC4"/>
    <property type="match status" value="1"/>
</dbReference>
<dbReference type="SMART" id="SM01312">
    <property type="entry name" value="RTC4"/>
    <property type="match status" value="1"/>
</dbReference>
<feature type="domain" description="Restriction of telomere capping protein 4 C-terminal" evidence="8">
    <location>
        <begin position="112"/>
        <end position="231"/>
    </location>
</feature>
<keyword evidence="7" id="KW-0539">Nucleus</keyword>
<dbReference type="Proteomes" id="UP000789901">
    <property type="component" value="Unassembled WGS sequence"/>
</dbReference>
<dbReference type="EMBL" id="CAJVQB010028044">
    <property type="protein sequence ID" value="CAG8811641.1"/>
    <property type="molecule type" value="Genomic_DNA"/>
</dbReference>
<sequence>SSDIVVKVLKNKNARVNKKEDKETWKNGLHKSSSNDEFNNIDEVDVINFSLLLYNKLVHVLETFSSHLVRINSENSPEISDLEVDVTERYPTIDFNNLPARIQGFKNALLEILNNVEISYYRKLAMDLIRDIGVARSRSNLKQFNTFYEIMPGYYGAKGLLIISETLQNMFMNIIGKACKPQTPNRFLFEVLVPETAIQLIMEDYGPNCTYDDAQKIMNQSVDYGMIMYPINDEN</sequence>
<evidence type="ECO:0000256" key="2">
    <source>
        <dbReference type="ARBA" id="ARBA00004123"/>
    </source>
</evidence>